<organism evidence="1 2">
    <name type="scientific">Colletotrichum sojae</name>
    <dbReference type="NCBI Taxonomy" id="2175907"/>
    <lineage>
        <taxon>Eukaryota</taxon>
        <taxon>Fungi</taxon>
        <taxon>Dikarya</taxon>
        <taxon>Ascomycota</taxon>
        <taxon>Pezizomycotina</taxon>
        <taxon>Sordariomycetes</taxon>
        <taxon>Hypocreomycetidae</taxon>
        <taxon>Glomerellales</taxon>
        <taxon>Glomerellaceae</taxon>
        <taxon>Colletotrichum</taxon>
        <taxon>Colletotrichum orchidearum species complex</taxon>
    </lineage>
</organism>
<protein>
    <submittedName>
        <fullName evidence="1">Uncharacterized protein</fullName>
    </submittedName>
</protein>
<gene>
    <name evidence="1" type="ORF">CSOJ01_09065</name>
</gene>
<proteinExistence type="predicted"/>
<keyword evidence="2" id="KW-1185">Reference proteome</keyword>
<dbReference type="AlphaFoldDB" id="A0A8H6MS12"/>
<evidence type="ECO:0000313" key="1">
    <source>
        <dbReference type="EMBL" id="KAF6806071.1"/>
    </source>
</evidence>
<evidence type="ECO:0000313" key="2">
    <source>
        <dbReference type="Proteomes" id="UP000652219"/>
    </source>
</evidence>
<dbReference type="EMBL" id="WIGN01000167">
    <property type="protein sequence ID" value="KAF6806071.1"/>
    <property type="molecule type" value="Genomic_DNA"/>
</dbReference>
<dbReference type="Proteomes" id="UP000652219">
    <property type="component" value="Unassembled WGS sequence"/>
</dbReference>
<reference evidence="1 2" key="1">
    <citation type="journal article" date="2020" name="Phytopathology">
        <title>Genome Sequence Resources of Colletotrichum truncatum, C. plurivorum, C. musicola, and C. sojae: Four Species Pathogenic to Soybean (Glycine max).</title>
        <authorList>
            <person name="Rogerio F."/>
            <person name="Boufleur T.R."/>
            <person name="Ciampi-Guillardi M."/>
            <person name="Sukno S.A."/>
            <person name="Thon M.R."/>
            <person name="Massola Junior N.S."/>
            <person name="Baroncelli R."/>
        </authorList>
    </citation>
    <scope>NUCLEOTIDE SEQUENCE [LARGE SCALE GENOMIC DNA]</scope>
    <source>
        <strain evidence="1 2">LFN0009</strain>
    </source>
</reference>
<sequence>MENAHLDHPERGSRRQKMTISPLWTLPWQYHHPVKPLDKPCDPSLWKDLFIRLNRSRLDELKQDFCLELDTRYSSTGPACGHQVYSLPWDMTSGGSKDVFFSSKRASVDQPSLGMSSTNEESSHFFQGSTRKELLSATPKDTSGFHVERISASLLGLLERTLWHGRRDSRHHPGVETSADDYTYQPLPSTADFGSHVCHTTITPAPWSISHVFAEPDSRAPQSWAAARRDASWAKLSLMDKVWGSAKNPGEQYRLRHLPGTG</sequence>
<accession>A0A8H6MS12</accession>
<comment type="caution">
    <text evidence="1">The sequence shown here is derived from an EMBL/GenBank/DDBJ whole genome shotgun (WGS) entry which is preliminary data.</text>
</comment>
<name>A0A8H6MS12_9PEZI</name>